<accession>A0ACB8RT79</accession>
<comment type="caution">
    <text evidence="1">The sequence shown here is derived from an EMBL/GenBank/DDBJ whole genome shotgun (WGS) entry which is preliminary data.</text>
</comment>
<dbReference type="Proteomes" id="UP000814033">
    <property type="component" value="Unassembled WGS sequence"/>
</dbReference>
<reference evidence="1" key="2">
    <citation type="journal article" date="2022" name="New Phytol.">
        <title>Evolutionary transition to the ectomycorrhizal habit in the genomes of a hyperdiverse lineage of mushroom-forming fungi.</title>
        <authorList>
            <person name="Looney B."/>
            <person name="Miyauchi S."/>
            <person name="Morin E."/>
            <person name="Drula E."/>
            <person name="Courty P.E."/>
            <person name="Kohler A."/>
            <person name="Kuo A."/>
            <person name="LaButti K."/>
            <person name="Pangilinan J."/>
            <person name="Lipzen A."/>
            <person name="Riley R."/>
            <person name="Andreopoulos W."/>
            <person name="He G."/>
            <person name="Johnson J."/>
            <person name="Nolan M."/>
            <person name="Tritt A."/>
            <person name="Barry K.W."/>
            <person name="Grigoriev I.V."/>
            <person name="Nagy L.G."/>
            <person name="Hibbett D."/>
            <person name="Henrissat B."/>
            <person name="Matheny P.B."/>
            <person name="Labbe J."/>
            <person name="Martin F.M."/>
        </authorList>
    </citation>
    <scope>NUCLEOTIDE SEQUENCE</scope>
    <source>
        <strain evidence="1">FP105234-sp</strain>
    </source>
</reference>
<name>A0ACB8RT79_9AGAM</name>
<keyword evidence="2" id="KW-1185">Reference proteome</keyword>
<proteinExistence type="predicted"/>
<sequence>MTSSRADTLLAWCATQGITVSADLELVEDAESGLAVHTRGRAVPPLSPLVAIPKSAVLSTRACALAPQIPHAPHGPDALLALALALHSERLRGAASRWAGYLQTLPTRASWDGVALFWGASHPRQRAPPAASPSHLQSASEGLDAPARPRPRPEHAHASDTPGGGGVAQTERERHRGAEPDAEDRDGSLARAWLRGTEAQALLSSAQTPTVAAVHAFFETVAAPLLAQAHGAGPARDVAGFVEACALVSARAFVVDAYHGLAMVPVADACVLRPFICCPLLTSLPRLNVHHRVALRLIWYDATPPHDVFRGSFSAAPTPPRKPCCVIPIGPVVRSAPGLAICVRPASSSFNHAAENHVQLEVRRPHAHWPPPSNYPMTHRPTTTSARRAARSPPAPTTTRPTTRPRRRRRTR</sequence>
<protein>
    <submittedName>
        <fullName evidence="1">Uncharacterized protein</fullName>
    </submittedName>
</protein>
<evidence type="ECO:0000313" key="1">
    <source>
        <dbReference type="EMBL" id="KAI0047255.1"/>
    </source>
</evidence>
<organism evidence="1 2">
    <name type="scientific">Auriscalpium vulgare</name>
    <dbReference type="NCBI Taxonomy" id="40419"/>
    <lineage>
        <taxon>Eukaryota</taxon>
        <taxon>Fungi</taxon>
        <taxon>Dikarya</taxon>
        <taxon>Basidiomycota</taxon>
        <taxon>Agaricomycotina</taxon>
        <taxon>Agaricomycetes</taxon>
        <taxon>Russulales</taxon>
        <taxon>Auriscalpiaceae</taxon>
        <taxon>Auriscalpium</taxon>
    </lineage>
</organism>
<dbReference type="EMBL" id="MU275908">
    <property type="protein sequence ID" value="KAI0047255.1"/>
    <property type="molecule type" value="Genomic_DNA"/>
</dbReference>
<evidence type="ECO:0000313" key="2">
    <source>
        <dbReference type="Proteomes" id="UP000814033"/>
    </source>
</evidence>
<reference evidence="1" key="1">
    <citation type="submission" date="2021-02" db="EMBL/GenBank/DDBJ databases">
        <authorList>
            <consortium name="DOE Joint Genome Institute"/>
            <person name="Ahrendt S."/>
            <person name="Looney B.P."/>
            <person name="Miyauchi S."/>
            <person name="Morin E."/>
            <person name="Drula E."/>
            <person name="Courty P.E."/>
            <person name="Chicoki N."/>
            <person name="Fauchery L."/>
            <person name="Kohler A."/>
            <person name="Kuo A."/>
            <person name="Labutti K."/>
            <person name="Pangilinan J."/>
            <person name="Lipzen A."/>
            <person name="Riley R."/>
            <person name="Andreopoulos W."/>
            <person name="He G."/>
            <person name="Johnson J."/>
            <person name="Barry K.W."/>
            <person name="Grigoriev I.V."/>
            <person name="Nagy L."/>
            <person name="Hibbett D."/>
            <person name="Henrissat B."/>
            <person name="Matheny P.B."/>
            <person name="Labbe J."/>
            <person name="Martin F."/>
        </authorList>
    </citation>
    <scope>NUCLEOTIDE SEQUENCE</scope>
    <source>
        <strain evidence="1">FP105234-sp</strain>
    </source>
</reference>
<gene>
    <name evidence="1" type="ORF">FA95DRAFT_1276340</name>
</gene>